<accession>A0A937FY95</accession>
<dbReference type="Proteomes" id="UP000614216">
    <property type="component" value="Unassembled WGS sequence"/>
</dbReference>
<dbReference type="EMBL" id="JAEUGD010000059">
    <property type="protein sequence ID" value="MBL6448244.1"/>
    <property type="molecule type" value="Genomic_DNA"/>
</dbReference>
<protein>
    <submittedName>
        <fullName evidence="1">Uncharacterized protein</fullName>
    </submittedName>
</protein>
<dbReference type="AlphaFoldDB" id="A0A937FY95"/>
<reference evidence="1" key="1">
    <citation type="submission" date="2021-01" db="EMBL/GenBank/DDBJ databases">
        <title>Fulvivirga kasyanovii gen. nov., sp nov., a novel member of the phylum Bacteroidetes isolated from seawater in a mussel farm.</title>
        <authorList>
            <person name="Zhao L.-H."/>
            <person name="Wang Z.-J."/>
        </authorList>
    </citation>
    <scope>NUCLEOTIDE SEQUENCE</scope>
    <source>
        <strain evidence="1">29W222</strain>
    </source>
</reference>
<sequence>MRETQEMVTEQTRFDLIKGVFTPEEAHEIMTNLLMKKINFHEMRDLSQQIRFGLKDETSLQRIEELKASLVTLQELVKKAKLSERNLKLESNLSVEFI</sequence>
<organism evidence="1 2">
    <name type="scientific">Fulvivirga marina</name>
    <dbReference type="NCBI Taxonomy" id="2494733"/>
    <lineage>
        <taxon>Bacteria</taxon>
        <taxon>Pseudomonadati</taxon>
        <taxon>Bacteroidota</taxon>
        <taxon>Cytophagia</taxon>
        <taxon>Cytophagales</taxon>
        <taxon>Fulvivirgaceae</taxon>
        <taxon>Fulvivirga</taxon>
    </lineage>
</organism>
<keyword evidence="2" id="KW-1185">Reference proteome</keyword>
<evidence type="ECO:0000313" key="1">
    <source>
        <dbReference type="EMBL" id="MBL6448244.1"/>
    </source>
</evidence>
<name>A0A937FY95_9BACT</name>
<proteinExistence type="predicted"/>
<gene>
    <name evidence="1" type="ORF">JMN32_18160</name>
</gene>
<comment type="caution">
    <text evidence="1">The sequence shown here is derived from an EMBL/GenBank/DDBJ whole genome shotgun (WGS) entry which is preliminary data.</text>
</comment>
<evidence type="ECO:0000313" key="2">
    <source>
        <dbReference type="Proteomes" id="UP000614216"/>
    </source>
</evidence>
<dbReference type="RefSeq" id="WP_202857786.1">
    <property type="nucleotide sequence ID" value="NZ_JAEUGD010000059.1"/>
</dbReference>